<dbReference type="PANTHER" id="PTHR11552">
    <property type="entry name" value="GLUCOSE-METHANOL-CHOLINE GMC OXIDOREDUCTASE"/>
    <property type="match status" value="1"/>
</dbReference>
<dbReference type="InterPro" id="IPR012132">
    <property type="entry name" value="GMC_OxRdtase"/>
</dbReference>
<keyword evidence="3 6" id="KW-0285">Flavoprotein</keyword>
<dbReference type="InterPro" id="IPR036188">
    <property type="entry name" value="FAD/NAD-bd_sf"/>
</dbReference>
<feature type="binding site" evidence="5">
    <location>
        <position position="102"/>
    </location>
    <ligand>
        <name>FAD</name>
        <dbReference type="ChEBI" id="CHEBI:57692"/>
    </ligand>
</feature>
<dbReference type="Pfam" id="PF05199">
    <property type="entry name" value="GMC_oxred_C"/>
    <property type="match status" value="1"/>
</dbReference>
<dbReference type="PROSITE" id="PS00624">
    <property type="entry name" value="GMC_OXRED_2"/>
    <property type="match status" value="1"/>
</dbReference>
<evidence type="ECO:0000313" key="9">
    <source>
        <dbReference type="EMBL" id="KAK7496665.1"/>
    </source>
</evidence>
<dbReference type="SUPFAM" id="SSF54373">
    <property type="entry name" value="FAD-linked reductases, C-terminal domain"/>
    <property type="match status" value="1"/>
</dbReference>
<evidence type="ECO:0000256" key="5">
    <source>
        <dbReference type="PIRSR" id="PIRSR000137-2"/>
    </source>
</evidence>
<comment type="similarity">
    <text evidence="2 6">Belongs to the GMC oxidoreductase family.</text>
</comment>
<sequence>MFRPSVPLTETFSSEYDYIIVGAGSAGCVLASRLSEDGDKRVLLLEAGGDDRGVTAISTPLRSGEAAYGFNKIYNWDYKTEPQSRTLQAYTEQRGNWPRGKVLGGSSSINAMLYVRGSRHDYDNWVKGGAEGWGYEDVLPYFLKSEDCLDRDLLNTKYHSSGGPLKVSVSKVTRLSELLRHAGQEMGYSIVDHNGESMIGFVESQFNVANGERQSTSRAFLHPVLDRENLHVGINAHVNKVVIENGRATGVEFTTGGNTHTVRAKREVILSAGAIGSPQILMLSGVGPKEHLESLGIKVQADLPVGDNLQDHVFADIGFSINTTDGITVDKMNSLWEQAKYFFFGTGVWSLGYGIETMAFSASTDSKRRADYPDVQLHFPVLMVDWASVISVTPEEAERQSARRTSNGFACLATLLHPTSVGTIRLRSTDPRQHPAVDPNYSTDEDVEVLLYGVRMCQRVSTTPTLQRLGAKLVDKPVKACADKHQFDSDDYWRCHIRHTITTCYHPVGTCKMGDGKDPSTVVDSQLRVKGIGGLRVVDASVMPKVVSGNTNAPTIMIAEKAADMIRGIKSV</sequence>
<dbReference type="InterPro" id="IPR000172">
    <property type="entry name" value="GMC_OxRdtase_N"/>
</dbReference>
<evidence type="ECO:0000313" key="10">
    <source>
        <dbReference type="Proteomes" id="UP001519460"/>
    </source>
</evidence>
<keyword evidence="4 5" id="KW-0274">FAD</keyword>
<evidence type="ECO:0000256" key="4">
    <source>
        <dbReference type="ARBA" id="ARBA00022827"/>
    </source>
</evidence>
<dbReference type="Gene3D" id="3.30.560.10">
    <property type="entry name" value="Glucose Oxidase, domain 3"/>
    <property type="match status" value="1"/>
</dbReference>
<dbReference type="SUPFAM" id="SSF51905">
    <property type="entry name" value="FAD/NAD(P)-binding domain"/>
    <property type="match status" value="1"/>
</dbReference>
<evidence type="ECO:0000256" key="3">
    <source>
        <dbReference type="ARBA" id="ARBA00022630"/>
    </source>
</evidence>
<evidence type="ECO:0000256" key="1">
    <source>
        <dbReference type="ARBA" id="ARBA00001974"/>
    </source>
</evidence>
<dbReference type="InterPro" id="IPR007867">
    <property type="entry name" value="GMC_OxRtase_C"/>
</dbReference>
<dbReference type="PANTHER" id="PTHR11552:SF147">
    <property type="entry name" value="CHOLINE DEHYDROGENASE, MITOCHONDRIAL"/>
    <property type="match status" value="1"/>
</dbReference>
<feature type="domain" description="Glucose-methanol-choline oxidoreductase N-terminal" evidence="8">
    <location>
        <begin position="273"/>
        <end position="287"/>
    </location>
</feature>
<keyword evidence="10" id="KW-1185">Reference proteome</keyword>
<comment type="cofactor">
    <cofactor evidence="1 5">
        <name>FAD</name>
        <dbReference type="ChEBI" id="CHEBI:57692"/>
    </cofactor>
</comment>
<organism evidence="9 10">
    <name type="scientific">Batillaria attramentaria</name>
    <dbReference type="NCBI Taxonomy" id="370345"/>
    <lineage>
        <taxon>Eukaryota</taxon>
        <taxon>Metazoa</taxon>
        <taxon>Spiralia</taxon>
        <taxon>Lophotrochozoa</taxon>
        <taxon>Mollusca</taxon>
        <taxon>Gastropoda</taxon>
        <taxon>Caenogastropoda</taxon>
        <taxon>Sorbeoconcha</taxon>
        <taxon>Cerithioidea</taxon>
        <taxon>Batillariidae</taxon>
        <taxon>Batillaria</taxon>
    </lineage>
</organism>
<evidence type="ECO:0000256" key="6">
    <source>
        <dbReference type="RuleBase" id="RU003968"/>
    </source>
</evidence>
<dbReference type="PIRSF" id="PIRSF000137">
    <property type="entry name" value="Alcohol_oxidase"/>
    <property type="match status" value="1"/>
</dbReference>
<dbReference type="PROSITE" id="PS51257">
    <property type="entry name" value="PROKAR_LIPOPROTEIN"/>
    <property type="match status" value="1"/>
</dbReference>
<protein>
    <recommendedName>
        <fullName evidence="7 8">Glucose-methanol-choline oxidoreductase N-terminal domain-containing protein</fullName>
    </recommendedName>
</protein>
<gene>
    <name evidence="9" type="ORF">BaRGS_00012072</name>
</gene>
<evidence type="ECO:0000256" key="2">
    <source>
        <dbReference type="ARBA" id="ARBA00010790"/>
    </source>
</evidence>
<evidence type="ECO:0000259" key="8">
    <source>
        <dbReference type="PROSITE" id="PS00624"/>
    </source>
</evidence>
<dbReference type="AlphaFoldDB" id="A0ABD0LBF5"/>
<dbReference type="PROSITE" id="PS00623">
    <property type="entry name" value="GMC_OXRED_1"/>
    <property type="match status" value="1"/>
</dbReference>
<name>A0ABD0LBF5_9CAEN</name>
<dbReference type="Pfam" id="PF00732">
    <property type="entry name" value="GMC_oxred_N"/>
    <property type="match status" value="1"/>
</dbReference>
<feature type="binding site" evidence="5">
    <location>
        <position position="238"/>
    </location>
    <ligand>
        <name>FAD</name>
        <dbReference type="ChEBI" id="CHEBI:57692"/>
    </ligand>
</feature>
<reference evidence="9 10" key="1">
    <citation type="journal article" date="2023" name="Sci. Data">
        <title>Genome assembly of the Korean intertidal mud-creeper Batillaria attramentaria.</title>
        <authorList>
            <person name="Patra A.K."/>
            <person name="Ho P.T."/>
            <person name="Jun S."/>
            <person name="Lee S.J."/>
            <person name="Kim Y."/>
            <person name="Won Y.J."/>
        </authorList>
    </citation>
    <scope>NUCLEOTIDE SEQUENCE [LARGE SCALE GENOMIC DNA]</scope>
    <source>
        <strain evidence="9">Wonlab-2016</strain>
    </source>
</reference>
<feature type="domain" description="Glucose-methanol-choline oxidoreductase N-terminal" evidence="7">
    <location>
        <begin position="100"/>
        <end position="123"/>
    </location>
</feature>
<evidence type="ECO:0000259" key="7">
    <source>
        <dbReference type="PROSITE" id="PS00623"/>
    </source>
</evidence>
<proteinExistence type="inferred from homology"/>
<accession>A0ABD0LBF5</accession>
<dbReference type="Gene3D" id="3.50.50.60">
    <property type="entry name" value="FAD/NAD(P)-binding domain"/>
    <property type="match status" value="1"/>
</dbReference>
<dbReference type="EMBL" id="JACVVK020000065">
    <property type="protein sequence ID" value="KAK7496665.1"/>
    <property type="molecule type" value="Genomic_DNA"/>
</dbReference>
<dbReference type="Proteomes" id="UP001519460">
    <property type="component" value="Unassembled WGS sequence"/>
</dbReference>
<comment type="caution">
    <text evidence="9">The sequence shown here is derived from an EMBL/GenBank/DDBJ whole genome shotgun (WGS) entry which is preliminary data.</text>
</comment>